<dbReference type="PROSITE" id="PS50928">
    <property type="entry name" value="ABC_TM1"/>
    <property type="match status" value="1"/>
</dbReference>
<dbReference type="Gene3D" id="1.10.3720.10">
    <property type="entry name" value="MetI-like"/>
    <property type="match status" value="1"/>
</dbReference>
<evidence type="ECO:0000256" key="5">
    <source>
        <dbReference type="ARBA" id="ARBA00022989"/>
    </source>
</evidence>
<dbReference type="InterPro" id="IPR000515">
    <property type="entry name" value="MetI-like"/>
</dbReference>
<gene>
    <name evidence="9" type="ORF">HY834_06750</name>
</gene>
<dbReference type="CDD" id="cd06261">
    <property type="entry name" value="TM_PBP2"/>
    <property type="match status" value="1"/>
</dbReference>
<accession>A0A933L2S8</accession>
<comment type="similarity">
    <text evidence="7">Belongs to the binding-protein-dependent transport system permease family.</text>
</comment>
<feature type="transmembrane region" description="Helical" evidence="7">
    <location>
        <begin position="200"/>
        <end position="218"/>
    </location>
</feature>
<evidence type="ECO:0000256" key="4">
    <source>
        <dbReference type="ARBA" id="ARBA00022692"/>
    </source>
</evidence>
<name>A0A933L2S8_9HYPH</name>
<dbReference type="SUPFAM" id="SSF161098">
    <property type="entry name" value="MetI-like"/>
    <property type="match status" value="1"/>
</dbReference>
<comment type="subcellular location">
    <subcellularLocation>
        <location evidence="1 7">Cell membrane</location>
        <topology evidence="1 7">Multi-pass membrane protein</topology>
    </subcellularLocation>
</comment>
<feature type="transmembrane region" description="Helical" evidence="7">
    <location>
        <begin position="225"/>
        <end position="242"/>
    </location>
</feature>
<dbReference type="Pfam" id="PF00528">
    <property type="entry name" value="BPD_transp_1"/>
    <property type="match status" value="1"/>
</dbReference>
<feature type="transmembrane region" description="Helical" evidence="7">
    <location>
        <begin position="153"/>
        <end position="180"/>
    </location>
</feature>
<feature type="transmembrane region" description="Helical" evidence="7">
    <location>
        <begin position="21"/>
        <end position="42"/>
    </location>
</feature>
<keyword evidence="2 7" id="KW-0813">Transport</keyword>
<evidence type="ECO:0000313" key="10">
    <source>
        <dbReference type="Proteomes" id="UP000782610"/>
    </source>
</evidence>
<feature type="transmembrane region" description="Helical" evidence="7">
    <location>
        <begin position="62"/>
        <end position="80"/>
    </location>
</feature>
<feature type="transmembrane region" description="Helical" evidence="7">
    <location>
        <begin position="262"/>
        <end position="280"/>
    </location>
</feature>
<dbReference type="PANTHER" id="PTHR30151">
    <property type="entry name" value="ALKANE SULFONATE ABC TRANSPORTER-RELATED, MEMBRANE SUBUNIT"/>
    <property type="match status" value="1"/>
</dbReference>
<dbReference type="Proteomes" id="UP000782610">
    <property type="component" value="Unassembled WGS sequence"/>
</dbReference>
<keyword evidence="4 7" id="KW-0812">Transmembrane</keyword>
<dbReference type="AlphaFoldDB" id="A0A933L2S8"/>
<keyword evidence="5 7" id="KW-1133">Transmembrane helix</keyword>
<keyword evidence="6 7" id="KW-0472">Membrane</keyword>
<proteinExistence type="inferred from homology"/>
<keyword evidence="3" id="KW-1003">Cell membrane</keyword>
<evidence type="ECO:0000256" key="1">
    <source>
        <dbReference type="ARBA" id="ARBA00004651"/>
    </source>
</evidence>
<dbReference type="InterPro" id="IPR035906">
    <property type="entry name" value="MetI-like_sf"/>
</dbReference>
<evidence type="ECO:0000256" key="6">
    <source>
        <dbReference type="ARBA" id="ARBA00023136"/>
    </source>
</evidence>
<protein>
    <submittedName>
        <fullName evidence="9">ABC transporter permease</fullName>
    </submittedName>
</protein>
<feature type="domain" description="ABC transmembrane type-1" evidence="8">
    <location>
        <begin position="153"/>
        <end position="347"/>
    </location>
</feature>
<dbReference type="EMBL" id="JACRAF010000020">
    <property type="protein sequence ID" value="MBI4921431.1"/>
    <property type="molecule type" value="Genomic_DNA"/>
</dbReference>
<feature type="transmembrane region" description="Helical" evidence="7">
    <location>
        <begin position="325"/>
        <end position="343"/>
    </location>
</feature>
<evidence type="ECO:0000256" key="3">
    <source>
        <dbReference type="ARBA" id="ARBA00022475"/>
    </source>
</evidence>
<reference evidence="9" key="1">
    <citation type="submission" date="2020-07" db="EMBL/GenBank/DDBJ databases">
        <title>Huge and variable diversity of episymbiotic CPR bacteria and DPANN archaea in groundwater ecosystems.</title>
        <authorList>
            <person name="He C.Y."/>
            <person name="Keren R."/>
            <person name="Whittaker M."/>
            <person name="Farag I.F."/>
            <person name="Doudna J."/>
            <person name="Cate J.H.D."/>
            <person name="Banfield J.F."/>
        </authorList>
    </citation>
    <scope>NUCLEOTIDE SEQUENCE</scope>
    <source>
        <strain evidence="9">NC_groundwater_1586_Pr3_B-0.1um_66_15</strain>
    </source>
</reference>
<dbReference type="PANTHER" id="PTHR30151:SF7">
    <property type="entry name" value="NITRATE IMPORT PERMEASE PROTEIN NRTB"/>
    <property type="match status" value="1"/>
</dbReference>
<sequence>MTLATEISDKAQATTARRERLFTVINRASTWLTALGFGWLTPLLKMAAGDNPREQLGELRDALVIPLSGIAIFLFAWAMLAPQVQTSLGAIPGPAQVWEQATGLWADHLAERQKEAEFYARQDARNAELTANGEADKVKQRSYTGKPTFIDQIFTSLTTVGLGFLIATLIAVPLGIASGLNRAVNGALNPLVQLFKPVSPLAWLPIVTMVVSAVYVDASGGLPKAMVISAVTVTLCSLWPTLINTALGVASIDKDLVNVGKVLQLSAVTTISKLVLPSALPLIFTGLRLSLGVGWMVLIAAEMLAQNPGLGKFVWDEFQNGSSNSLAKIMVAVLTIGIIGFLLDRIMFALQTAFSFSSTR</sequence>
<organism evidence="9 10">
    <name type="scientific">Devosia nanyangense</name>
    <dbReference type="NCBI Taxonomy" id="1228055"/>
    <lineage>
        <taxon>Bacteria</taxon>
        <taxon>Pseudomonadati</taxon>
        <taxon>Pseudomonadota</taxon>
        <taxon>Alphaproteobacteria</taxon>
        <taxon>Hyphomicrobiales</taxon>
        <taxon>Devosiaceae</taxon>
        <taxon>Devosia</taxon>
    </lineage>
</organism>
<evidence type="ECO:0000256" key="7">
    <source>
        <dbReference type="RuleBase" id="RU363032"/>
    </source>
</evidence>
<comment type="caution">
    <text evidence="9">The sequence shown here is derived from an EMBL/GenBank/DDBJ whole genome shotgun (WGS) entry which is preliminary data.</text>
</comment>
<feature type="transmembrane region" description="Helical" evidence="7">
    <location>
        <begin position="287"/>
        <end position="305"/>
    </location>
</feature>
<evidence type="ECO:0000256" key="2">
    <source>
        <dbReference type="ARBA" id="ARBA00022448"/>
    </source>
</evidence>
<evidence type="ECO:0000313" key="9">
    <source>
        <dbReference type="EMBL" id="MBI4921431.1"/>
    </source>
</evidence>
<dbReference type="GO" id="GO:0055085">
    <property type="term" value="P:transmembrane transport"/>
    <property type="evidence" value="ECO:0007669"/>
    <property type="project" value="InterPro"/>
</dbReference>
<dbReference type="GO" id="GO:0005886">
    <property type="term" value="C:plasma membrane"/>
    <property type="evidence" value="ECO:0007669"/>
    <property type="project" value="UniProtKB-SubCell"/>
</dbReference>
<evidence type="ECO:0000259" key="8">
    <source>
        <dbReference type="PROSITE" id="PS50928"/>
    </source>
</evidence>